<dbReference type="GO" id="GO:0008168">
    <property type="term" value="F:methyltransferase activity"/>
    <property type="evidence" value="ECO:0007669"/>
    <property type="project" value="UniProtKB-KW"/>
</dbReference>
<reference evidence="1 2" key="1">
    <citation type="submission" date="2016-10" db="EMBL/GenBank/DDBJ databases">
        <authorList>
            <person name="de Groot N.N."/>
        </authorList>
    </citation>
    <scope>NUCLEOTIDE SEQUENCE [LARGE SCALE GENOMIC DNA]</scope>
    <source>
        <strain evidence="1 2">IBRC-M 10780</strain>
    </source>
</reference>
<dbReference type="Proteomes" id="UP000198618">
    <property type="component" value="Unassembled WGS sequence"/>
</dbReference>
<dbReference type="CDD" id="cd02440">
    <property type="entry name" value="AdoMet_MTases"/>
    <property type="match status" value="1"/>
</dbReference>
<accession>A0A1I0DMG6</accession>
<dbReference type="OrthoDB" id="9792989at2"/>
<dbReference type="Pfam" id="PF06962">
    <property type="entry name" value="rRNA_methylase"/>
    <property type="match status" value="1"/>
</dbReference>
<dbReference type="SUPFAM" id="SSF53335">
    <property type="entry name" value="S-adenosyl-L-methionine-dependent methyltransferases"/>
    <property type="match status" value="1"/>
</dbReference>
<dbReference type="PANTHER" id="PTHR35276:SF1">
    <property type="entry name" value="TRNA (MNM(5)S(2)U34)-METHYLTRANSFERASE, CHLOROPLASTIC"/>
    <property type="match status" value="1"/>
</dbReference>
<dbReference type="PANTHER" id="PTHR35276">
    <property type="entry name" value="S-ADENOSYL-L-METHIONINE-DEPENDENT METHYLTRANSFERASES SUPERFAMILY PROTEIN"/>
    <property type="match status" value="1"/>
</dbReference>
<evidence type="ECO:0000313" key="2">
    <source>
        <dbReference type="Proteomes" id="UP000198618"/>
    </source>
</evidence>
<dbReference type="STRING" id="930131.SAMN05216389_1096"/>
<sequence>MLQGILNYAHELLKECVHPNETVIDATCGNGNDTVFLSKLVGEHGLVLGFDIQEQAINNTKQKLKENNCDNVKLILDSHANADTYLSTDTEQSIAGAIFNLGYLPKSDKSIITQGHTTMTAINKILQRLKENGIIVLVIYHGHPGGKEEKDIILDKVSKLDQKKYTVLKHEFLNQANTPPFLVAIQKR</sequence>
<gene>
    <name evidence="1" type="ORF">SAMN05216389_1096</name>
</gene>
<dbReference type="InterPro" id="IPR010719">
    <property type="entry name" value="MnmM_MeTrfase"/>
</dbReference>
<keyword evidence="1" id="KW-0808">Transferase</keyword>
<dbReference type="Gene3D" id="3.40.50.150">
    <property type="entry name" value="Vaccinia Virus protein VP39"/>
    <property type="match status" value="1"/>
</dbReference>
<dbReference type="GO" id="GO:0032259">
    <property type="term" value="P:methylation"/>
    <property type="evidence" value="ECO:0007669"/>
    <property type="project" value="UniProtKB-KW"/>
</dbReference>
<proteinExistence type="predicted"/>
<organism evidence="1 2">
    <name type="scientific">Oceanobacillus limi</name>
    <dbReference type="NCBI Taxonomy" id="930131"/>
    <lineage>
        <taxon>Bacteria</taxon>
        <taxon>Bacillati</taxon>
        <taxon>Bacillota</taxon>
        <taxon>Bacilli</taxon>
        <taxon>Bacillales</taxon>
        <taxon>Bacillaceae</taxon>
        <taxon>Oceanobacillus</taxon>
    </lineage>
</organism>
<dbReference type="InterPro" id="IPR029063">
    <property type="entry name" value="SAM-dependent_MTases_sf"/>
</dbReference>
<evidence type="ECO:0000313" key="1">
    <source>
        <dbReference type="EMBL" id="SET32872.1"/>
    </source>
</evidence>
<keyword evidence="2" id="KW-1185">Reference proteome</keyword>
<protein>
    <submittedName>
        <fullName evidence="1">Putative rRNA methylase</fullName>
    </submittedName>
</protein>
<name>A0A1I0DMG6_9BACI</name>
<dbReference type="EMBL" id="FOHE01000009">
    <property type="protein sequence ID" value="SET32872.1"/>
    <property type="molecule type" value="Genomic_DNA"/>
</dbReference>
<keyword evidence="1" id="KW-0489">Methyltransferase</keyword>
<dbReference type="AlphaFoldDB" id="A0A1I0DMG6"/>